<gene>
    <name evidence="2" type="ORF">GIY23_18350</name>
</gene>
<reference evidence="3" key="1">
    <citation type="submission" date="2019-11" db="EMBL/GenBank/DDBJ databases">
        <title>The complete genome sequence of Saccharopolyspora sp. E2A.</title>
        <authorList>
            <person name="Zhang G."/>
        </authorList>
    </citation>
    <scope>NUCLEOTIDE SEQUENCE [LARGE SCALE GENOMIC DNA]</scope>
    <source>
        <strain evidence="3">E2A</strain>
    </source>
</reference>
<evidence type="ECO:0000313" key="3">
    <source>
        <dbReference type="Proteomes" id="UP000371041"/>
    </source>
</evidence>
<keyword evidence="1" id="KW-0732">Signal</keyword>
<dbReference type="AlphaFoldDB" id="A0A5Q3QBI3"/>
<sequence>MRPWTTRSLQAAVAAAGIAAAGTGTATAAGSSALTDAPDDIRVDVPADTCVMPDGVAPDNNIAPCADVNVTTSTPNVVKTAGADITTMAHGIEGELQDGQPVLAPGKPNRVLGHAFAETTRIENMTQTRPNLGVDVEPGRTGFLDQTRPGGGLLDAEVGPRGPSHEGFSAADTAVDLTAAQGHEVDPMFEPVGMVTSATEQTPLQSPGEQVGVPAPAEMIPAVQQVPATTKLDDAATRPLQQGVADIQEGMAPVLTPSASTVGHLVSESGTPVLN</sequence>
<feature type="chain" id="PRO_5024464627" description="DUF320 domain-containing protein" evidence="1">
    <location>
        <begin position="29"/>
        <end position="275"/>
    </location>
</feature>
<feature type="signal peptide" evidence="1">
    <location>
        <begin position="1"/>
        <end position="28"/>
    </location>
</feature>
<organism evidence="2 3">
    <name type="scientific">Allosaccharopolyspora coralli</name>
    <dbReference type="NCBI Taxonomy" id="2665642"/>
    <lineage>
        <taxon>Bacteria</taxon>
        <taxon>Bacillati</taxon>
        <taxon>Actinomycetota</taxon>
        <taxon>Actinomycetes</taxon>
        <taxon>Pseudonocardiales</taxon>
        <taxon>Pseudonocardiaceae</taxon>
        <taxon>Allosaccharopolyspora</taxon>
    </lineage>
</organism>
<evidence type="ECO:0000313" key="2">
    <source>
        <dbReference type="EMBL" id="QGK71220.1"/>
    </source>
</evidence>
<proteinExistence type="predicted"/>
<dbReference type="RefSeq" id="WP_154077796.1">
    <property type="nucleotide sequence ID" value="NZ_CP045929.1"/>
</dbReference>
<keyword evidence="3" id="KW-1185">Reference proteome</keyword>
<dbReference type="KEGG" id="sace:GIY23_18350"/>
<dbReference type="EMBL" id="CP045929">
    <property type="protein sequence ID" value="QGK71220.1"/>
    <property type="molecule type" value="Genomic_DNA"/>
</dbReference>
<evidence type="ECO:0008006" key="4">
    <source>
        <dbReference type="Google" id="ProtNLM"/>
    </source>
</evidence>
<dbReference type="Proteomes" id="UP000371041">
    <property type="component" value="Chromosome"/>
</dbReference>
<name>A0A5Q3QBI3_9PSEU</name>
<accession>A0A5Q3QBI3</accession>
<protein>
    <recommendedName>
        <fullName evidence="4">DUF320 domain-containing protein</fullName>
    </recommendedName>
</protein>
<evidence type="ECO:0000256" key="1">
    <source>
        <dbReference type="SAM" id="SignalP"/>
    </source>
</evidence>